<keyword evidence="1" id="KW-1133">Transmembrane helix</keyword>
<organism evidence="3 4">
    <name type="scientific">Rhizobium halophytocola</name>
    <dbReference type="NCBI Taxonomy" id="735519"/>
    <lineage>
        <taxon>Bacteria</taxon>
        <taxon>Pseudomonadati</taxon>
        <taxon>Pseudomonadota</taxon>
        <taxon>Alphaproteobacteria</taxon>
        <taxon>Hyphomicrobiales</taxon>
        <taxon>Rhizobiaceae</taxon>
        <taxon>Rhizobium/Agrobacterium group</taxon>
        <taxon>Rhizobium</taxon>
    </lineage>
</organism>
<feature type="transmembrane region" description="Helical" evidence="1">
    <location>
        <begin position="226"/>
        <end position="247"/>
    </location>
</feature>
<dbReference type="Proteomes" id="UP000759443">
    <property type="component" value="Unassembled WGS sequence"/>
</dbReference>
<keyword evidence="1" id="KW-0812">Transmembrane</keyword>
<dbReference type="Pfam" id="PF07786">
    <property type="entry name" value="HGSNAT_cat"/>
    <property type="match status" value="1"/>
</dbReference>
<dbReference type="RefSeq" id="WP_245224075.1">
    <property type="nucleotide sequence ID" value="NZ_JAGGJU010000006.1"/>
</dbReference>
<evidence type="ECO:0000259" key="2">
    <source>
        <dbReference type="Pfam" id="PF07786"/>
    </source>
</evidence>
<dbReference type="InterPro" id="IPR012429">
    <property type="entry name" value="HGSNAT_cat"/>
</dbReference>
<evidence type="ECO:0000313" key="3">
    <source>
        <dbReference type="EMBL" id="MBP1851166.1"/>
    </source>
</evidence>
<feature type="transmembrane region" description="Helical" evidence="1">
    <location>
        <begin position="90"/>
        <end position="107"/>
    </location>
</feature>
<name>A0ABS4DZQ2_9HYPH</name>
<protein>
    <submittedName>
        <fullName evidence="3">Membrane protein</fullName>
    </submittedName>
</protein>
<evidence type="ECO:0000313" key="4">
    <source>
        <dbReference type="Proteomes" id="UP000759443"/>
    </source>
</evidence>
<feature type="transmembrane region" description="Helical" evidence="1">
    <location>
        <begin position="138"/>
        <end position="159"/>
    </location>
</feature>
<proteinExistence type="predicted"/>
<keyword evidence="4" id="KW-1185">Reference proteome</keyword>
<feature type="transmembrane region" description="Helical" evidence="1">
    <location>
        <begin position="179"/>
        <end position="205"/>
    </location>
</feature>
<accession>A0ABS4DZQ2</accession>
<reference evidence="3 4" key="1">
    <citation type="submission" date="2021-03" db="EMBL/GenBank/DDBJ databases">
        <title>Genomic Encyclopedia of Type Strains, Phase IV (KMG-IV): sequencing the most valuable type-strain genomes for metagenomic binning, comparative biology and taxonomic classification.</title>
        <authorList>
            <person name="Goeker M."/>
        </authorList>
    </citation>
    <scope>NUCLEOTIDE SEQUENCE [LARGE SCALE GENOMIC DNA]</scope>
    <source>
        <strain evidence="3 4">DSM 21600</strain>
    </source>
</reference>
<feature type="transmembrane region" description="Helical" evidence="1">
    <location>
        <begin position="57"/>
        <end position="78"/>
    </location>
</feature>
<keyword evidence="1" id="KW-0472">Membrane</keyword>
<evidence type="ECO:0000256" key="1">
    <source>
        <dbReference type="SAM" id="Phobius"/>
    </source>
</evidence>
<feature type="transmembrane region" description="Helical" evidence="1">
    <location>
        <begin position="113"/>
        <end position="133"/>
    </location>
</feature>
<gene>
    <name evidence="3" type="ORF">J2Z17_002609</name>
</gene>
<comment type="caution">
    <text evidence="3">The sequence shown here is derived from an EMBL/GenBank/DDBJ whole genome shotgun (WGS) entry which is preliminary data.</text>
</comment>
<dbReference type="EMBL" id="JAGGJU010000006">
    <property type="protein sequence ID" value="MBP1851166.1"/>
    <property type="molecule type" value="Genomic_DNA"/>
</dbReference>
<feature type="domain" description="Heparan-alpha-glucosaminide N-acetyltransferase catalytic" evidence="2">
    <location>
        <begin position="15"/>
        <end position="234"/>
    </location>
</feature>
<sequence length="321" mass="34566">MTETIPVSAPRPSGRVKIIDTARAVALIAMASYHFSWDLEFFGYLDAGITTHGPLKVYARMIAGSFLFLVGVSLVLAHRPQIRWRGFGKRLAMVVGAALLITVATYFATPDAFIFFGILHAIALFSLLGLAFLRLPFLLTAVIGAGFIALPQFYVAPVFDQPLLYWVGLSDVLPRTNDYVPLFPWFGMVLFGIAATRAALAAGLIERLSRIPAGPKVLQLAGRHSLAFYLVHQPVLIGIAYLLTLAVPPPAPDPDAGYLSNCQMSCTADGNDVPLCTRFCACTLERLHAENLLEGLQSGAISAGDDERIRTLASGCTAASQ</sequence>
<feature type="transmembrane region" description="Helical" evidence="1">
    <location>
        <begin position="21"/>
        <end position="37"/>
    </location>
</feature>